<evidence type="ECO:0000313" key="2">
    <source>
        <dbReference type="Proteomes" id="UP001500582"/>
    </source>
</evidence>
<name>A0ABP8GKK4_9SPHI</name>
<organism evidence="1 2">
    <name type="scientific">Mucilaginibacter gynuensis</name>
    <dbReference type="NCBI Taxonomy" id="1302236"/>
    <lineage>
        <taxon>Bacteria</taxon>
        <taxon>Pseudomonadati</taxon>
        <taxon>Bacteroidota</taxon>
        <taxon>Sphingobacteriia</taxon>
        <taxon>Sphingobacteriales</taxon>
        <taxon>Sphingobacteriaceae</taxon>
        <taxon>Mucilaginibacter</taxon>
    </lineage>
</organism>
<protein>
    <submittedName>
        <fullName evidence="1">Uncharacterized protein</fullName>
    </submittedName>
</protein>
<gene>
    <name evidence="1" type="ORF">GCM10023149_28630</name>
</gene>
<proteinExistence type="predicted"/>
<comment type="caution">
    <text evidence="1">The sequence shown here is derived from an EMBL/GenBank/DDBJ whole genome shotgun (WGS) entry which is preliminary data.</text>
</comment>
<sequence>MVYAENSVNCKVVMENEFYDVYFDGRWMAAIAHTDEWTWIQASGVPLPENIIEEIGARIESEYK</sequence>
<reference evidence="2" key="1">
    <citation type="journal article" date="2019" name="Int. J. Syst. Evol. Microbiol.">
        <title>The Global Catalogue of Microorganisms (GCM) 10K type strain sequencing project: providing services to taxonomists for standard genome sequencing and annotation.</title>
        <authorList>
            <consortium name="The Broad Institute Genomics Platform"/>
            <consortium name="The Broad Institute Genome Sequencing Center for Infectious Disease"/>
            <person name="Wu L."/>
            <person name="Ma J."/>
        </authorList>
    </citation>
    <scope>NUCLEOTIDE SEQUENCE [LARGE SCALE GENOMIC DNA]</scope>
    <source>
        <strain evidence="2">JCM 17705</strain>
    </source>
</reference>
<evidence type="ECO:0000313" key="1">
    <source>
        <dbReference type="EMBL" id="GAA4326037.1"/>
    </source>
</evidence>
<dbReference type="EMBL" id="BAABFT010000007">
    <property type="protein sequence ID" value="GAA4326037.1"/>
    <property type="molecule type" value="Genomic_DNA"/>
</dbReference>
<dbReference type="Proteomes" id="UP001500582">
    <property type="component" value="Unassembled WGS sequence"/>
</dbReference>
<accession>A0ABP8GKK4</accession>
<keyword evidence="2" id="KW-1185">Reference proteome</keyword>